<evidence type="ECO:0000256" key="1">
    <source>
        <dbReference type="ARBA" id="ARBA00012167"/>
    </source>
</evidence>
<dbReference type="GO" id="GO:1904047">
    <property type="term" value="F:S-adenosyl-L-methionine binding"/>
    <property type="evidence" value="ECO:0007669"/>
    <property type="project" value="UniProtKB-UniRule"/>
</dbReference>
<dbReference type="InterPro" id="IPR000385">
    <property type="entry name" value="MoaA_NifB_PqqE_Fe-S-bd_CS"/>
</dbReference>
<dbReference type="GO" id="GO:0005525">
    <property type="term" value="F:GTP binding"/>
    <property type="evidence" value="ECO:0007669"/>
    <property type="project" value="UniProtKB-UniRule"/>
</dbReference>
<dbReference type="NCBIfam" id="NF001199">
    <property type="entry name" value="PRK00164.2-1"/>
    <property type="match status" value="1"/>
</dbReference>
<proteinExistence type="inferred from homology"/>
<sequence>MLDRFSRDIHYLRVSVTDRCNLRCVYCMPEDGISLLGHDDIMTFEEMEKMIKVAASLGIRRVRITGGEPLVRKNLTSFVAALKAIPGIEDVALTTNGILLPQYAQDLREAGLDRVNISLDTMRSDRFRDITRNGTIEDVWSGIEAALNANFHPVKVNVVVMGSINDDEIADFASLTKRWPVHVRFIELMPIGEGEQSFRGHFVSIEEMISKINQSGQKLYKHDGIKGSGPATYYTLEKAQGTVGFISAISKHFCNSCNRLRLTAEGQLRPCLHGAKEIDLKTPLRLGATEKKLQLLFMQAISSKPDQHFLSDQGWGGQARMMSQIGG</sequence>
<dbReference type="Gene3D" id="3.20.20.70">
    <property type="entry name" value="Aldolase class I"/>
    <property type="match status" value="1"/>
</dbReference>
<evidence type="ECO:0000259" key="13">
    <source>
        <dbReference type="PROSITE" id="PS51918"/>
    </source>
</evidence>
<dbReference type="InterPro" id="IPR010505">
    <property type="entry name" value="MoaA_twitch"/>
</dbReference>
<feature type="binding site" evidence="12">
    <location>
        <position position="118"/>
    </location>
    <ligand>
        <name>S-adenosyl-L-methionine</name>
        <dbReference type="ChEBI" id="CHEBI:59789"/>
    </ligand>
</feature>
<keyword evidence="6 12" id="KW-0408">Iron</keyword>
<dbReference type="CDD" id="cd21117">
    <property type="entry name" value="Twitch_MoaA"/>
    <property type="match status" value="1"/>
</dbReference>
<comment type="catalytic activity">
    <reaction evidence="11 12">
        <text>GTP + AH2 + S-adenosyl-L-methionine = (8S)-3',8-cyclo-7,8-dihydroguanosine 5'-triphosphate + 5'-deoxyadenosine + L-methionine + A + H(+)</text>
        <dbReference type="Rhea" id="RHEA:49576"/>
        <dbReference type="ChEBI" id="CHEBI:13193"/>
        <dbReference type="ChEBI" id="CHEBI:15378"/>
        <dbReference type="ChEBI" id="CHEBI:17319"/>
        <dbReference type="ChEBI" id="CHEBI:17499"/>
        <dbReference type="ChEBI" id="CHEBI:37565"/>
        <dbReference type="ChEBI" id="CHEBI:57844"/>
        <dbReference type="ChEBI" id="CHEBI:59789"/>
        <dbReference type="ChEBI" id="CHEBI:131766"/>
        <dbReference type="EC" id="4.1.99.22"/>
    </reaction>
</comment>
<dbReference type="SFLD" id="SFLDG01386">
    <property type="entry name" value="main_SPASM_domain-containing"/>
    <property type="match status" value="1"/>
</dbReference>
<keyword evidence="2 12" id="KW-0004">4Fe-4S</keyword>
<feature type="binding site" evidence="12">
    <location>
        <position position="27"/>
    </location>
    <ligand>
        <name>[4Fe-4S] cluster</name>
        <dbReference type="ChEBI" id="CHEBI:49883"/>
        <label>1</label>
        <note>4Fe-4S-S-AdoMet</note>
    </ligand>
</feature>
<evidence type="ECO:0000256" key="3">
    <source>
        <dbReference type="ARBA" id="ARBA00022691"/>
    </source>
</evidence>
<feature type="binding site" evidence="12">
    <location>
        <position position="67"/>
    </location>
    <ligand>
        <name>S-adenosyl-L-methionine</name>
        <dbReference type="ChEBI" id="CHEBI:59789"/>
    </ligand>
</feature>
<evidence type="ECO:0000313" key="15">
    <source>
        <dbReference type="Proteomes" id="UP000366051"/>
    </source>
</evidence>
<dbReference type="PANTHER" id="PTHR22960:SF0">
    <property type="entry name" value="MOLYBDENUM COFACTOR BIOSYNTHESIS PROTEIN 1"/>
    <property type="match status" value="1"/>
</dbReference>
<evidence type="ECO:0000256" key="5">
    <source>
        <dbReference type="ARBA" id="ARBA00022741"/>
    </source>
</evidence>
<reference evidence="15" key="1">
    <citation type="submission" date="2019-11" db="EMBL/GenBank/DDBJ databases">
        <title>Genome sequence of Heliorestis convoluta strain HH, an alkaliphilic and minimalistic phototrophic bacterium from a soda lake in Egypt.</title>
        <authorList>
            <person name="Dewey E.D."/>
            <person name="Stokes L.M."/>
            <person name="Burchell B.M."/>
            <person name="Shaffer K.N."/>
            <person name="Huntington A.M."/>
            <person name="Baker J.M."/>
            <person name="Nadendla S."/>
            <person name="Giglio M.G."/>
            <person name="Touchman J.W."/>
            <person name="Blankenship R.E."/>
            <person name="Madigan M.T."/>
            <person name="Sattley W.M."/>
        </authorList>
    </citation>
    <scope>NUCLEOTIDE SEQUENCE [LARGE SCALE GENOMIC DNA]</scope>
    <source>
        <strain evidence="15">HH</strain>
    </source>
</reference>
<feature type="binding site" evidence="12">
    <location>
        <position position="63"/>
    </location>
    <ligand>
        <name>GTP</name>
        <dbReference type="ChEBI" id="CHEBI:37565"/>
    </ligand>
</feature>
<feature type="domain" description="Radical SAM core" evidence="13">
    <location>
        <begin position="4"/>
        <end position="218"/>
    </location>
</feature>
<dbReference type="EMBL" id="CP045875">
    <property type="protein sequence ID" value="QGG46657.1"/>
    <property type="molecule type" value="Genomic_DNA"/>
</dbReference>
<dbReference type="RefSeq" id="WP_153724185.1">
    <property type="nucleotide sequence ID" value="NZ_CP045875.1"/>
</dbReference>
<comment type="similarity">
    <text evidence="12">Belongs to the radical SAM superfamily. MoaA family.</text>
</comment>
<feature type="binding site" evidence="12">
    <location>
        <position position="189"/>
    </location>
    <ligand>
        <name>S-adenosyl-L-methionine</name>
        <dbReference type="ChEBI" id="CHEBI:59789"/>
    </ligand>
</feature>
<feature type="binding site" evidence="12">
    <location>
        <position position="26"/>
    </location>
    <ligand>
        <name>S-adenosyl-L-methionine</name>
        <dbReference type="ChEBI" id="CHEBI:59789"/>
    </ligand>
</feature>
<dbReference type="Proteomes" id="UP000366051">
    <property type="component" value="Chromosome"/>
</dbReference>
<evidence type="ECO:0000256" key="10">
    <source>
        <dbReference type="ARBA" id="ARBA00023239"/>
    </source>
</evidence>
<comment type="cofactor">
    <cofactor evidence="12">
        <name>[4Fe-4S] cluster</name>
        <dbReference type="ChEBI" id="CHEBI:49883"/>
    </cofactor>
    <text evidence="12">Binds 2 [4Fe-4S] clusters. Binds 1 [4Fe-4S] cluster coordinated with 3 cysteines and an exchangeable S-adenosyl-L-methionine and 1 [4Fe-4S] cluster coordinated with 3 cysteines and the GTP-derived substrate.</text>
</comment>
<dbReference type="GO" id="GO:0046872">
    <property type="term" value="F:metal ion binding"/>
    <property type="evidence" value="ECO:0007669"/>
    <property type="project" value="UniProtKB-KW"/>
</dbReference>
<dbReference type="HAMAP" id="MF_01225_B">
    <property type="entry name" value="MoaA_B"/>
    <property type="match status" value="1"/>
</dbReference>
<dbReference type="InterPro" id="IPR040064">
    <property type="entry name" value="MoaA-like"/>
</dbReference>
<name>A0A5Q2MWH5_9FIRM</name>
<evidence type="ECO:0000313" key="14">
    <source>
        <dbReference type="EMBL" id="QGG46657.1"/>
    </source>
</evidence>
<feature type="binding site" evidence="12">
    <location>
        <position position="271"/>
    </location>
    <ligand>
        <name>[4Fe-4S] cluster</name>
        <dbReference type="ChEBI" id="CHEBI:49883"/>
        <label>2</label>
        <note>4Fe-4S-substrate</note>
    </ligand>
</feature>
<evidence type="ECO:0000256" key="11">
    <source>
        <dbReference type="ARBA" id="ARBA00048697"/>
    </source>
</evidence>
<keyword evidence="4 12" id="KW-0479">Metal-binding</keyword>
<dbReference type="CDD" id="cd01335">
    <property type="entry name" value="Radical_SAM"/>
    <property type="match status" value="1"/>
</dbReference>
<feature type="binding site" evidence="12">
    <location>
        <position position="155"/>
    </location>
    <ligand>
        <name>GTP</name>
        <dbReference type="ChEBI" id="CHEBI:37565"/>
    </ligand>
</feature>
<dbReference type="InterPro" id="IPR050105">
    <property type="entry name" value="MoCo_biosynth_MoaA/MoaC"/>
</dbReference>
<dbReference type="SMART" id="SM00729">
    <property type="entry name" value="Elp3"/>
    <property type="match status" value="1"/>
</dbReference>
<dbReference type="InterPro" id="IPR006638">
    <property type="entry name" value="Elp3/MiaA/NifB-like_rSAM"/>
</dbReference>
<dbReference type="SUPFAM" id="SSF102114">
    <property type="entry name" value="Radical SAM enzymes"/>
    <property type="match status" value="1"/>
</dbReference>
<dbReference type="GO" id="GO:0061799">
    <property type="term" value="F:cyclic pyranopterin monophosphate synthase activity"/>
    <property type="evidence" value="ECO:0007669"/>
    <property type="project" value="TreeGrafter"/>
</dbReference>
<organism evidence="14 15">
    <name type="scientific">Heliorestis convoluta</name>
    <dbReference type="NCBI Taxonomy" id="356322"/>
    <lineage>
        <taxon>Bacteria</taxon>
        <taxon>Bacillati</taxon>
        <taxon>Bacillota</taxon>
        <taxon>Clostridia</taxon>
        <taxon>Eubacteriales</taxon>
        <taxon>Heliobacteriaceae</taxon>
        <taxon>Heliorestis</taxon>
    </lineage>
</organism>
<dbReference type="GO" id="GO:0061798">
    <property type="term" value="F:GTP 3',8'-cyclase activity"/>
    <property type="evidence" value="ECO:0007669"/>
    <property type="project" value="UniProtKB-UniRule"/>
</dbReference>
<dbReference type="OrthoDB" id="9763993at2"/>
<feature type="binding site" evidence="12">
    <location>
        <position position="254"/>
    </location>
    <ligand>
        <name>[4Fe-4S] cluster</name>
        <dbReference type="ChEBI" id="CHEBI:49883"/>
        <label>2</label>
        <note>4Fe-4S-substrate</note>
    </ligand>
</feature>
<accession>A0A5Q2MWH5</accession>
<dbReference type="PROSITE" id="PS01305">
    <property type="entry name" value="MOAA_NIFB_PQQE"/>
    <property type="match status" value="1"/>
</dbReference>
<comment type="subunit">
    <text evidence="12">Monomer and homodimer.</text>
</comment>
<dbReference type="NCBIfam" id="TIGR02666">
    <property type="entry name" value="moaA"/>
    <property type="match status" value="1"/>
</dbReference>
<evidence type="ECO:0000256" key="9">
    <source>
        <dbReference type="ARBA" id="ARBA00023150"/>
    </source>
</evidence>
<feature type="binding site" evidence="12">
    <location>
        <position position="20"/>
    </location>
    <ligand>
        <name>[4Fe-4S] cluster</name>
        <dbReference type="ChEBI" id="CHEBI:49883"/>
        <label>1</label>
        <note>4Fe-4S-S-AdoMet</note>
    </ligand>
</feature>
<keyword evidence="15" id="KW-1185">Reference proteome</keyword>
<dbReference type="Pfam" id="PF06463">
    <property type="entry name" value="Mob_synth_C"/>
    <property type="match status" value="1"/>
</dbReference>
<dbReference type="KEGG" id="hcv:FTV88_0478"/>
<feature type="binding site" evidence="12">
    <location>
        <position position="24"/>
    </location>
    <ligand>
        <name>[4Fe-4S] cluster</name>
        <dbReference type="ChEBI" id="CHEBI:49883"/>
        <label>1</label>
        <note>4Fe-4S-S-AdoMet</note>
    </ligand>
</feature>
<dbReference type="PANTHER" id="PTHR22960">
    <property type="entry name" value="MOLYBDOPTERIN COFACTOR SYNTHESIS PROTEIN A"/>
    <property type="match status" value="1"/>
</dbReference>
<evidence type="ECO:0000256" key="7">
    <source>
        <dbReference type="ARBA" id="ARBA00023014"/>
    </source>
</evidence>
<evidence type="ECO:0000256" key="12">
    <source>
        <dbReference type="HAMAP-Rule" id="MF_01225"/>
    </source>
</evidence>
<dbReference type="AlphaFoldDB" id="A0A5Q2MWH5"/>
<dbReference type="Pfam" id="PF04055">
    <property type="entry name" value="Radical_SAM"/>
    <property type="match status" value="1"/>
</dbReference>
<feature type="binding site" evidence="12">
    <location>
        <position position="13"/>
    </location>
    <ligand>
        <name>GTP</name>
        <dbReference type="ChEBI" id="CHEBI:37565"/>
    </ligand>
</feature>
<dbReference type="GO" id="GO:0051539">
    <property type="term" value="F:4 iron, 4 sulfur cluster binding"/>
    <property type="evidence" value="ECO:0007669"/>
    <property type="project" value="UniProtKB-UniRule"/>
</dbReference>
<dbReference type="SFLD" id="SFLDS00029">
    <property type="entry name" value="Radical_SAM"/>
    <property type="match status" value="1"/>
</dbReference>
<keyword evidence="3 12" id="KW-0949">S-adenosyl-L-methionine</keyword>
<dbReference type="InterPro" id="IPR007197">
    <property type="entry name" value="rSAM"/>
</dbReference>
<comment type="pathway">
    <text evidence="12">Cofactor biosynthesis; molybdopterin biosynthesis.</text>
</comment>
<dbReference type="SFLD" id="SFLDG01383">
    <property type="entry name" value="cyclic_pyranopterin_phosphate"/>
    <property type="match status" value="1"/>
</dbReference>
<feature type="binding site" evidence="12">
    <location>
        <position position="257"/>
    </location>
    <ligand>
        <name>[4Fe-4S] cluster</name>
        <dbReference type="ChEBI" id="CHEBI:49883"/>
        <label>2</label>
        <note>4Fe-4S-substrate</note>
    </ligand>
</feature>
<dbReference type="SFLD" id="SFLDG01067">
    <property type="entry name" value="SPASM/twitch_domain_containing"/>
    <property type="match status" value="1"/>
</dbReference>
<evidence type="ECO:0000256" key="6">
    <source>
        <dbReference type="ARBA" id="ARBA00023004"/>
    </source>
</evidence>
<dbReference type="InterPro" id="IPR013785">
    <property type="entry name" value="Aldolase_TIM"/>
</dbReference>
<dbReference type="EC" id="4.1.99.22" evidence="1 12"/>
<evidence type="ECO:0000256" key="4">
    <source>
        <dbReference type="ARBA" id="ARBA00022723"/>
    </source>
</evidence>
<dbReference type="GO" id="GO:0006777">
    <property type="term" value="P:Mo-molybdopterin cofactor biosynthetic process"/>
    <property type="evidence" value="ECO:0007669"/>
    <property type="project" value="UniProtKB-UniRule"/>
</dbReference>
<gene>
    <name evidence="12 14" type="primary">moaA</name>
    <name evidence="14" type="ORF">FTV88_0478</name>
</gene>
<evidence type="ECO:0000256" key="8">
    <source>
        <dbReference type="ARBA" id="ARBA00023134"/>
    </source>
</evidence>
<evidence type="ECO:0000256" key="2">
    <source>
        <dbReference type="ARBA" id="ARBA00022485"/>
    </source>
</evidence>
<protein>
    <recommendedName>
        <fullName evidence="1 12">GTP 3',8-cyclase</fullName>
        <ecNumber evidence="1 12">4.1.99.22</ecNumber>
    </recommendedName>
    <alternativeName>
        <fullName evidence="12">Molybdenum cofactor biosynthesis protein A</fullName>
    </alternativeName>
</protein>
<dbReference type="UniPathway" id="UPA00344"/>
<keyword evidence="5 12" id="KW-0547">Nucleotide-binding</keyword>
<keyword evidence="9 12" id="KW-0501">Molybdenum cofactor biosynthesis</keyword>
<feature type="binding site" evidence="12">
    <location>
        <position position="94"/>
    </location>
    <ligand>
        <name>GTP</name>
        <dbReference type="ChEBI" id="CHEBI:37565"/>
    </ligand>
</feature>
<keyword evidence="8 12" id="KW-0342">GTP-binding</keyword>
<comment type="function">
    <text evidence="12">Catalyzes the cyclization of GTP to (8S)-3',8-cyclo-7,8-dihydroguanosine 5'-triphosphate.</text>
</comment>
<dbReference type="PROSITE" id="PS51918">
    <property type="entry name" value="RADICAL_SAM"/>
    <property type="match status" value="1"/>
</dbReference>
<keyword evidence="10 12" id="KW-0456">Lyase</keyword>
<dbReference type="InterPro" id="IPR058240">
    <property type="entry name" value="rSAM_sf"/>
</dbReference>
<dbReference type="InterPro" id="IPR013483">
    <property type="entry name" value="MoaA"/>
</dbReference>
<keyword evidence="7 12" id="KW-0411">Iron-sulfur</keyword>
<feature type="binding site" evidence="12">
    <location>
        <begin position="259"/>
        <end position="261"/>
    </location>
    <ligand>
        <name>GTP</name>
        <dbReference type="ChEBI" id="CHEBI:37565"/>
    </ligand>
</feature>